<evidence type="ECO:0000256" key="4">
    <source>
        <dbReference type="SAM" id="Phobius"/>
    </source>
</evidence>
<dbReference type="GO" id="GO:0008745">
    <property type="term" value="F:N-acetylmuramoyl-L-alanine amidase activity"/>
    <property type="evidence" value="ECO:0007669"/>
    <property type="project" value="UniProtKB-EC"/>
</dbReference>
<feature type="transmembrane region" description="Helical" evidence="4">
    <location>
        <begin position="37"/>
        <end position="56"/>
    </location>
</feature>
<comment type="catalytic activity">
    <reaction evidence="1">
        <text>Hydrolyzes the link between N-acetylmuramoyl residues and L-amino acid residues in certain cell-wall glycopeptides.</text>
        <dbReference type="EC" id="3.5.1.28"/>
    </reaction>
</comment>
<dbReference type="SUPFAM" id="SSF53187">
    <property type="entry name" value="Zn-dependent exopeptidases"/>
    <property type="match status" value="1"/>
</dbReference>
<evidence type="ECO:0000313" key="7">
    <source>
        <dbReference type="Proteomes" id="UP001162741"/>
    </source>
</evidence>
<dbReference type="RefSeq" id="WP_264281185.1">
    <property type="nucleotide sequence ID" value="NZ_CP107006.1"/>
</dbReference>
<dbReference type="InterPro" id="IPR050695">
    <property type="entry name" value="N-acetylmuramoyl_amidase_3"/>
</dbReference>
<evidence type="ECO:0000256" key="3">
    <source>
        <dbReference type="ARBA" id="ARBA00022801"/>
    </source>
</evidence>
<dbReference type="CDD" id="cd02696">
    <property type="entry name" value="MurNAc-LAA"/>
    <property type="match status" value="1"/>
</dbReference>
<gene>
    <name evidence="6" type="ORF">MKQ68_23440</name>
</gene>
<dbReference type="InterPro" id="IPR008756">
    <property type="entry name" value="Peptidase_M56"/>
</dbReference>
<evidence type="ECO:0000256" key="1">
    <source>
        <dbReference type="ARBA" id="ARBA00001561"/>
    </source>
</evidence>
<name>A0ABY6J044_9BACT</name>
<reference evidence="6" key="1">
    <citation type="submission" date="2022-10" db="EMBL/GenBank/DDBJ databases">
        <title>Chitinophaga sp. nov., isolated from soil.</title>
        <authorList>
            <person name="Jeon C.O."/>
        </authorList>
    </citation>
    <scope>NUCLEOTIDE SEQUENCE</scope>
    <source>
        <strain evidence="6">R8</strain>
    </source>
</reference>
<evidence type="ECO:0000256" key="2">
    <source>
        <dbReference type="ARBA" id="ARBA00011901"/>
    </source>
</evidence>
<sequence length="519" mass="57332">MPQFLQYLLQSSVCLLACYLLYLLVFRRLTFFGMSRLYLLLALVASLVIPLLRIAVPEQVAPVAMPVIDATPIAIASGSFEADMPEVAPQAPLWPVLLLAGYVLGALVVLARLMLGLKGLWKLMRQGEKLIIDGYRVVLTNGVNASFAPYIFVDRNAFNSADRAQILLHEKTHIRLYHAADLLLLEVVSVLCWFNPVTWFYRRSLKEVHEYQVDRVVSGQTDIKAYASLLLRLATAGRSYPVNTFSMQPLKGRITMLFTHPSHHMKKLLFALAIPVVAALLYSFSLERKPVITSGEKNFVLLLDASHGGDDAGAVGHGAKEKELTLLLVKEIGEQAKAVGFEVNYTRTGDETVGLKERVAQMETNKADLFLSVHVDAVNNADAGNSAIYLNTRNAHASSSANASRILYAQLKNLEGLPVKNLPMHMDKVMVLEKASTAAVLLSMGNMLHEADLKLLSDAKWRTDFGAKVVQALQNIKTAGAQSTTLHEMMGVPEEMTHIWQMERPRRTVNADGEVKEGC</sequence>
<keyword evidence="7" id="KW-1185">Reference proteome</keyword>
<dbReference type="Pfam" id="PF05569">
    <property type="entry name" value="Peptidase_M56"/>
    <property type="match status" value="1"/>
</dbReference>
<dbReference type="PANTHER" id="PTHR30404">
    <property type="entry name" value="N-ACETYLMURAMOYL-L-ALANINE AMIDASE"/>
    <property type="match status" value="1"/>
</dbReference>
<dbReference type="Proteomes" id="UP001162741">
    <property type="component" value="Chromosome"/>
</dbReference>
<feature type="domain" description="MurNAc-LAA" evidence="5">
    <location>
        <begin position="359"/>
        <end position="474"/>
    </location>
</feature>
<keyword evidence="4" id="KW-1133">Transmembrane helix</keyword>
<keyword evidence="4" id="KW-0472">Membrane</keyword>
<keyword evidence="3 6" id="KW-0378">Hydrolase</keyword>
<protein>
    <recommendedName>
        <fullName evidence="2">N-acetylmuramoyl-L-alanine amidase</fullName>
        <ecNumber evidence="2">3.5.1.28</ecNumber>
    </recommendedName>
</protein>
<proteinExistence type="predicted"/>
<feature type="transmembrane region" description="Helical" evidence="4">
    <location>
        <begin position="6"/>
        <end position="25"/>
    </location>
</feature>
<feature type="transmembrane region" description="Helical" evidence="4">
    <location>
        <begin position="268"/>
        <end position="286"/>
    </location>
</feature>
<dbReference type="Pfam" id="PF01520">
    <property type="entry name" value="Amidase_3"/>
    <property type="match status" value="1"/>
</dbReference>
<dbReference type="EMBL" id="CP107006">
    <property type="protein sequence ID" value="UYQ93038.1"/>
    <property type="molecule type" value="Genomic_DNA"/>
</dbReference>
<organism evidence="6 7">
    <name type="scientific">Chitinophaga horti</name>
    <dbReference type="NCBI Taxonomy" id="2920382"/>
    <lineage>
        <taxon>Bacteria</taxon>
        <taxon>Pseudomonadati</taxon>
        <taxon>Bacteroidota</taxon>
        <taxon>Chitinophagia</taxon>
        <taxon>Chitinophagales</taxon>
        <taxon>Chitinophagaceae</taxon>
        <taxon>Chitinophaga</taxon>
    </lineage>
</organism>
<dbReference type="PANTHER" id="PTHR30404:SF0">
    <property type="entry name" value="N-ACETYLMURAMOYL-L-ALANINE AMIDASE AMIC"/>
    <property type="match status" value="1"/>
</dbReference>
<dbReference type="Gene3D" id="3.40.630.40">
    <property type="entry name" value="Zn-dependent exopeptidases"/>
    <property type="match status" value="1"/>
</dbReference>
<dbReference type="SMART" id="SM00646">
    <property type="entry name" value="Ami_3"/>
    <property type="match status" value="1"/>
</dbReference>
<evidence type="ECO:0000313" key="6">
    <source>
        <dbReference type="EMBL" id="UYQ93038.1"/>
    </source>
</evidence>
<dbReference type="InterPro" id="IPR002508">
    <property type="entry name" value="MurNAc-LAA_cat"/>
</dbReference>
<dbReference type="EC" id="3.5.1.28" evidence="2"/>
<feature type="transmembrane region" description="Helical" evidence="4">
    <location>
        <begin position="93"/>
        <end position="115"/>
    </location>
</feature>
<keyword evidence="4" id="KW-0812">Transmembrane</keyword>
<evidence type="ECO:0000259" key="5">
    <source>
        <dbReference type="SMART" id="SM00646"/>
    </source>
</evidence>
<accession>A0ABY6J044</accession>